<comment type="pathway">
    <text evidence="3 11">Amino-acid biosynthesis; L-isoleucine biosynthesis; 2-oxobutanoate from L-threonine: step 1/1.</text>
</comment>
<keyword evidence="8 11" id="KW-0663">Pyridoxal phosphate</keyword>
<keyword evidence="15" id="KW-1185">Reference proteome</keyword>
<dbReference type="PANTHER" id="PTHR48078:SF11">
    <property type="entry name" value="THREONINE DEHYDRATASE, MITOCHONDRIAL"/>
    <property type="match status" value="1"/>
</dbReference>
<dbReference type="UniPathway" id="UPA00047">
    <property type="reaction ID" value="UER00054"/>
</dbReference>
<dbReference type="FunFam" id="3.40.50.1100:FF:000005">
    <property type="entry name" value="Threonine dehydratase catabolic"/>
    <property type="match status" value="1"/>
</dbReference>
<dbReference type="InterPro" id="IPR050147">
    <property type="entry name" value="Ser/Thr_Dehydratase"/>
</dbReference>
<evidence type="ECO:0000259" key="13">
    <source>
        <dbReference type="PROSITE" id="PS51672"/>
    </source>
</evidence>
<keyword evidence="9 11" id="KW-0456">Lyase</keyword>
<dbReference type="Gene3D" id="3.40.1020.10">
    <property type="entry name" value="Biosynthetic Threonine Deaminase, Domain 3"/>
    <property type="match status" value="1"/>
</dbReference>
<dbReference type="GO" id="GO:0030170">
    <property type="term" value="F:pyridoxal phosphate binding"/>
    <property type="evidence" value="ECO:0007669"/>
    <property type="project" value="InterPro"/>
</dbReference>
<evidence type="ECO:0000256" key="7">
    <source>
        <dbReference type="ARBA" id="ARBA00022737"/>
    </source>
</evidence>
<proteinExistence type="inferred from homology"/>
<dbReference type="NCBIfam" id="TIGR01124">
    <property type="entry name" value="ilvA_2Cterm"/>
    <property type="match status" value="1"/>
</dbReference>
<dbReference type="Gene3D" id="3.40.50.1100">
    <property type="match status" value="2"/>
</dbReference>
<feature type="compositionally biased region" description="Polar residues" evidence="12">
    <location>
        <begin position="468"/>
        <end position="479"/>
    </location>
</feature>
<dbReference type="GO" id="GO:0006565">
    <property type="term" value="P:L-serine catabolic process"/>
    <property type="evidence" value="ECO:0007669"/>
    <property type="project" value="TreeGrafter"/>
</dbReference>
<dbReference type="EC" id="4.3.1.19" evidence="11"/>
<accession>A0A0P1BJK5</accession>
<dbReference type="SUPFAM" id="SSF55021">
    <property type="entry name" value="ACT-like"/>
    <property type="match status" value="1"/>
</dbReference>
<dbReference type="Pfam" id="PF00585">
    <property type="entry name" value="Thr_dehydrat_C"/>
    <property type="match status" value="2"/>
</dbReference>
<evidence type="ECO:0000256" key="10">
    <source>
        <dbReference type="ARBA" id="ARBA00023304"/>
    </source>
</evidence>
<evidence type="ECO:0000256" key="2">
    <source>
        <dbReference type="ARBA" id="ARBA00001933"/>
    </source>
</evidence>
<comment type="cofactor">
    <cofactor evidence="2 11">
        <name>pyridoxal 5'-phosphate</name>
        <dbReference type="ChEBI" id="CHEBI:597326"/>
    </cofactor>
</comment>
<evidence type="ECO:0000256" key="6">
    <source>
        <dbReference type="ARBA" id="ARBA00022624"/>
    </source>
</evidence>
<evidence type="ECO:0000256" key="8">
    <source>
        <dbReference type="ARBA" id="ARBA00022898"/>
    </source>
</evidence>
<organism evidence="14 15">
    <name type="scientific">Ceraceosorus bombacis</name>
    <dbReference type="NCBI Taxonomy" id="401625"/>
    <lineage>
        <taxon>Eukaryota</taxon>
        <taxon>Fungi</taxon>
        <taxon>Dikarya</taxon>
        <taxon>Basidiomycota</taxon>
        <taxon>Ustilaginomycotina</taxon>
        <taxon>Exobasidiomycetes</taxon>
        <taxon>Ceraceosorales</taxon>
        <taxon>Ceraceosoraceae</taxon>
        <taxon>Ceraceosorus</taxon>
    </lineage>
</organism>
<keyword evidence="7" id="KW-0677">Repeat</keyword>
<dbReference type="InterPro" id="IPR001926">
    <property type="entry name" value="TrpB-like_PALP"/>
</dbReference>
<keyword evidence="6 11" id="KW-0412">Isoleucine biosynthesis</keyword>
<dbReference type="InterPro" id="IPR038110">
    <property type="entry name" value="TD_ACT-like_sf"/>
</dbReference>
<evidence type="ECO:0000256" key="12">
    <source>
        <dbReference type="SAM" id="MobiDB-lite"/>
    </source>
</evidence>
<keyword evidence="10 11" id="KW-0100">Branched-chain amino acid biosynthesis</keyword>
<evidence type="ECO:0000256" key="9">
    <source>
        <dbReference type="ARBA" id="ARBA00023239"/>
    </source>
</evidence>
<evidence type="ECO:0000256" key="11">
    <source>
        <dbReference type="RuleBase" id="RU362012"/>
    </source>
</evidence>
<comment type="similarity">
    <text evidence="4 11">Belongs to the serine/threonine dehydratase family.</text>
</comment>
<dbReference type="GO" id="GO:0009097">
    <property type="term" value="P:isoleucine biosynthetic process"/>
    <property type="evidence" value="ECO:0007669"/>
    <property type="project" value="UniProtKB-UniRule"/>
</dbReference>
<dbReference type="InterPro" id="IPR000634">
    <property type="entry name" value="Ser/Thr_deHydtase_PyrdxlP-BS"/>
</dbReference>
<dbReference type="STRING" id="401625.A0A0P1BJK5"/>
<evidence type="ECO:0000256" key="5">
    <source>
        <dbReference type="ARBA" id="ARBA00022605"/>
    </source>
</evidence>
<feature type="compositionally biased region" description="Low complexity" evidence="12">
    <location>
        <begin position="432"/>
        <end position="443"/>
    </location>
</feature>
<keyword evidence="5 11" id="KW-0028">Amino-acid biosynthesis</keyword>
<protein>
    <recommendedName>
        <fullName evidence="11">Threonine dehydratase</fullName>
        <ecNumber evidence="11">4.3.1.19</ecNumber>
    </recommendedName>
    <alternativeName>
        <fullName evidence="11">Threonine deaminase</fullName>
    </alternativeName>
</protein>
<dbReference type="InterPro" id="IPR045865">
    <property type="entry name" value="ACT-like_dom_sf"/>
</dbReference>
<sequence length="620" mass="67286">MTAPSTSRLPAWQPGPFPEAQAQSSSSGTQSYDLPSHHVLADGTPDYLRLTLSADVYDLVKSTPLQTATNLSSRLGCDVFMKREDLQPVFSFKLRGAYNMMRSLQGESKWKGVIACSAGNHAQGVALSGLHLSIPCTIVMPMGTPSIKVDAVRRLGAKVVLHGTDFDGAQAECRRLASAYGLTLIPPFDHPLVIAGQGTVGVELCRQTDMSRIDAVFVCVGGGGLLAGIAAYVKRIAPPHVKVIGVETYDGDALARSLVKGQRELLKEVGLFSDGTAVRIIGEETFRVCAELVDGIVRVDTDEICAAIRDVFEDTRSVPEPAGALAVAGMKRYVTEQGLHGSGKRFAAIVSGANMNFSRLRFVAERAELGDQKEVLLMVDIPEERGSFLKLYAHIQPRNLTEFSYRMGDTDRAHIYLSFMLSGNNTGAIPAPAAAAPAPSPNAVHREAPSIRGTDSPGRAPSPYRAASRQQSNPTTPTTFMEPVALEQSRARHAELDPIMRAIEADGTMRATDISDNEMAKSHARYMVGGRSGKQAENVRLFQFIFPERPGALKRFLEGLHAGWNITLFHYRNHGSDTSKVLAGLQVPPEDADAFHAYLDELGYTYQEETDNIVYKRMLA</sequence>
<dbReference type="FunFam" id="3.40.50.1100:FF:000008">
    <property type="entry name" value="L-threonine dehydratase"/>
    <property type="match status" value="1"/>
</dbReference>
<dbReference type="AlphaFoldDB" id="A0A0P1BJK5"/>
<dbReference type="PANTHER" id="PTHR48078">
    <property type="entry name" value="THREONINE DEHYDRATASE, MITOCHONDRIAL-RELATED"/>
    <property type="match status" value="1"/>
</dbReference>
<feature type="region of interest" description="Disordered" evidence="12">
    <location>
        <begin position="1"/>
        <end position="35"/>
    </location>
</feature>
<dbReference type="OrthoDB" id="4418812at2759"/>
<dbReference type="InterPro" id="IPR005787">
    <property type="entry name" value="Thr_deHydtase_biosynth"/>
</dbReference>
<dbReference type="Pfam" id="PF00291">
    <property type="entry name" value="PALP"/>
    <property type="match status" value="1"/>
</dbReference>
<dbReference type="InterPro" id="IPR001721">
    <property type="entry name" value="TD_ACT-like"/>
</dbReference>
<dbReference type="CDD" id="cd01562">
    <property type="entry name" value="Thr-dehyd"/>
    <property type="match status" value="1"/>
</dbReference>
<dbReference type="Proteomes" id="UP000054845">
    <property type="component" value="Unassembled WGS sequence"/>
</dbReference>
<name>A0A0P1BJK5_9BASI</name>
<dbReference type="SUPFAM" id="SSF53686">
    <property type="entry name" value="Tryptophan synthase beta subunit-like PLP-dependent enzymes"/>
    <property type="match status" value="1"/>
</dbReference>
<evidence type="ECO:0000256" key="4">
    <source>
        <dbReference type="ARBA" id="ARBA00010869"/>
    </source>
</evidence>
<dbReference type="GO" id="GO:0003941">
    <property type="term" value="F:L-serine ammonia-lyase activity"/>
    <property type="evidence" value="ECO:0007669"/>
    <property type="project" value="TreeGrafter"/>
</dbReference>
<dbReference type="GO" id="GO:0006567">
    <property type="term" value="P:L-threonine catabolic process"/>
    <property type="evidence" value="ECO:0007669"/>
    <property type="project" value="TreeGrafter"/>
</dbReference>
<dbReference type="EMBL" id="CCYA01000278">
    <property type="protein sequence ID" value="CEH16334.1"/>
    <property type="molecule type" value="Genomic_DNA"/>
</dbReference>
<dbReference type="PROSITE" id="PS51672">
    <property type="entry name" value="ACT_LIKE"/>
    <property type="match status" value="1"/>
</dbReference>
<feature type="domain" description="ACT-like" evidence="13">
    <location>
        <begin position="540"/>
        <end position="611"/>
    </location>
</feature>
<evidence type="ECO:0000313" key="15">
    <source>
        <dbReference type="Proteomes" id="UP000054845"/>
    </source>
</evidence>
<evidence type="ECO:0000256" key="3">
    <source>
        <dbReference type="ARBA" id="ARBA00004810"/>
    </source>
</evidence>
<dbReference type="InterPro" id="IPR036052">
    <property type="entry name" value="TrpB-like_PALP_sf"/>
</dbReference>
<dbReference type="GO" id="GO:0004794">
    <property type="term" value="F:threonine deaminase activity"/>
    <property type="evidence" value="ECO:0007669"/>
    <property type="project" value="UniProtKB-UniRule"/>
</dbReference>
<feature type="region of interest" description="Disordered" evidence="12">
    <location>
        <begin position="432"/>
        <end position="479"/>
    </location>
</feature>
<comment type="catalytic activity">
    <reaction evidence="1 11">
        <text>L-threonine = 2-oxobutanoate + NH4(+)</text>
        <dbReference type="Rhea" id="RHEA:22108"/>
        <dbReference type="ChEBI" id="CHEBI:16763"/>
        <dbReference type="ChEBI" id="CHEBI:28938"/>
        <dbReference type="ChEBI" id="CHEBI:57926"/>
        <dbReference type="EC" id="4.3.1.19"/>
    </reaction>
</comment>
<reference evidence="14 15" key="1">
    <citation type="submission" date="2014-09" db="EMBL/GenBank/DDBJ databases">
        <authorList>
            <person name="Magalhaes I.L.F."/>
            <person name="Oliveira U."/>
            <person name="Santos F.R."/>
            <person name="Vidigal T.H.D.A."/>
            <person name="Brescovit A.D."/>
            <person name="Santos A.J."/>
        </authorList>
    </citation>
    <scope>NUCLEOTIDE SEQUENCE [LARGE SCALE GENOMIC DNA]</scope>
</reference>
<evidence type="ECO:0000256" key="1">
    <source>
        <dbReference type="ARBA" id="ARBA00001274"/>
    </source>
</evidence>
<dbReference type="CDD" id="cd04907">
    <property type="entry name" value="ACT_ThrD-I_2"/>
    <property type="match status" value="1"/>
</dbReference>
<evidence type="ECO:0000313" key="14">
    <source>
        <dbReference type="EMBL" id="CEH16334.1"/>
    </source>
</evidence>
<dbReference type="PROSITE" id="PS00165">
    <property type="entry name" value="DEHYDRATASE_SER_THR"/>
    <property type="match status" value="1"/>
</dbReference>